<dbReference type="EMBL" id="DSMG01000011">
    <property type="protein sequence ID" value="HDX30089.1"/>
    <property type="molecule type" value="Genomic_DNA"/>
</dbReference>
<dbReference type="InterPro" id="IPR013766">
    <property type="entry name" value="Thioredoxin_domain"/>
</dbReference>
<dbReference type="GO" id="GO:0016491">
    <property type="term" value="F:oxidoreductase activity"/>
    <property type="evidence" value="ECO:0007669"/>
    <property type="project" value="InterPro"/>
</dbReference>
<dbReference type="SUPFAM" id="SSF52833">
    <property type="entry name" value="Thioredoxin-like"/>
    <property type="match status" value="1"/>
</dbReference>
<feature type="domain" description="Thioredoxin" evidence="2">
    <location>
        <begin position="77"/>
        <end position="217"/>
    </location>
</feature>
<evidence type="ECO:0000259" key="2">
    <source>
        <dbReference type="PROSITE" id="PS51352"/>
    </source>
</evidence>
<dbReference type="Pfam" id="PF08534">
    <property type="entry name" value="Redoxin"/>
    <property type="match status" value="1"/>
</dbReference>
<keyword evidence="1" id="KW-0472">Membrane</keyword>
<proteinExistence type="predicted"/>
<protein>
    <submittedName>
        <fullName evidence="3">TlpA family protein disulfide reductase</fullName>
    </submittedName>
</protein>
<organism evidence="3">
    <name type="scientific">Caldilinea aerophila</name>
    <dbReference type="NCBI Taxonomy" id="133453"/>
    <lineage>
        <taxon>Bacteria</taxon>
        <taxon>Bacillati</taxon>
        <taxon>Chloroflexota</taxon>
        <taxon>Caldilineae</taxon>
        <taxon>Caldilineales</taxon>
        <taxon>Caldilineaceae</taxon>
        <taxon>Caldilinea</taxon>
    </lineage>
</organism>
<dbReference type="AlphaFoldDB" id="A0A7C1JYK5"/>
<name>A0A7C1JYK5_9CHLR</name>
<comment type="caution">
    <text evidence="3">The sequence shown here is derived from an EMBL/GenBank/DDBJ whole genome shotgun (WGS) entry which is preliminary data.</text>
</comment>
<keyword evidence="1" id="KW-0812">Transmembrane</keyword>
<dbReference type="PANTHER" id="PTHR42852:SF13">
    <property type="entry name" value="PROTEIN DIPZ"/>
    <property type="match status" value="1"/>
</dbReference>
<sequence>MRSKAQTQKITRPSQSSTIFLVAGLGAAIIFGAIVWNIWQNPRAPELPPQVNIQPTAQVSVQLPAVPEVVPTADVGTERGKVAPDFSVPTLDGKTFTLSEQRGKPTVVFFMAYWCGSCIPEAIALGELKQAYGDQISIVAMNIDPSGTWETIEQFKQAAGSPPLVWASDFDQKVTLAYAVQALDTTLILDHEGRVVYRDEIPTQYETLKTELEKLLQ</sequence>
<dbReference type="Gene3D" id="3.40.30.10">
    <property type="entry name" value="Glutaredoxin"/>
    <property type="match status" value="1"/>
</dbReference>
<dbReference type="InterPro" id="IPR013740">
    <property type="entry name" value="Redoxin"/>
</dbReference>
<reference evidence="3" key="1">
    <citation type="journal article" date="2020" name="mSystems">
        <title>Genome- and Community-Level Interaction Insights into Carbon Utilization and Element Cycling Functions of Hydrothermarchaeota in Hydrothermal Sediment.</title>
        <authorList>
            <person name="Zhou Z."/>
            <person name="Liu Y."/>
            <person name="Xu W."/>
            <person name="Pan J."/>
            <person name="Luo Z.H."/>
            <person name="Li M."/>
        </authorList>
    </citation>
    <scope>NUCLEOTIDE SEQUENCE [LARGE SCALE GENOMIC DNA]</scope>
    <source>
        <strain evidence="3">SpSt-289</strain>
    </source>
</reference>
<dbReference type="PROSITE" id="PS51352">
    <property type="entry name" value="THIOREDOXIN_2"/>
    <property type="match status" value="1"/>
</dbReference>
<accession>A0A7C1JYK5</accession>
<evidence type="ECO:0000256" key="1">
    <source>
        <dbReference type="SAM" id="Phobius"/>
    </source>
</evidence>
<dbReference type="InterPro" id="IPR036249">
    <property type="entry name" value="Thioredoxin-like_sf"/>
</dbReference>
<dbReference type="PANTHER" id="PTHR42852">
    <property type="entry name" value="THIOL:DISULFIDE INTERCHANGE PROTEIN DSBE"/>
    <property type="match status" value="1"/>
</dbReference>
<gene>
    <name evidence="3" type="ORF">ENQ20_01190</name>
</gene>
<evidence type="ECO:0000313" key="3">
    <source>
        <dbReference type="EMBL" id="HDX30089.1"/>
    </source>
</evidence>
<keyword evidence="1" id="KW-1133">Transmembrane helix</keyword>
<feature type="transmembrane region" description="Helical" evidence="1">
    <location>
        <begin position="20"/>
        <end position="39"/>
    </location>
</feature>
<dbReference type="InterPro" id="IPR050553">
    <property type="entry name" value="Thioredoxin_ResA/DsbE_sf"/>
</dbReference>
<dbReference type="CDD" id="cd02966">
    <property type="entry name" value="TlpA_like_family"/>
    <property type="match status" value="1"/>
</dbReference>